<gene>
    <name evidence="7" type="ORF">FHS79_001419</name>
</gene>
<dbReference type="PANTHER" id="PTHR23538:SF1">
    <property type="entry name" value="44.5 KD BACTERIOCHLOROPHYLL SYNTHASE SUBUNIT"/>
    <property type="match status" value="1"/>
</dbReference>
<accession>A0A841L8G3</accession>
<feature type="transmembrane region" description="Helical" evidence="6">
    <location>
        <begin position="41"/>
        <end position="61"/>
    </location>
</feature>
<evidence type="ECO:0000313" key="7">
    <source>
        <dbReference type="EMBL" id="MBB6227253.1"/>
    </source>
</evidence>
<dbReference type="InterPro" id="IPR036259">
    <property type="entry name" value="MFS_trans_sf"/>
</dbReference>
<dbReference type="InterPro" id="IPR004896">
    <property type="entry name" value="PucC-rel"/>
</dbReference>
<feature type="transmembrane region" description="Helical" evidence="6">
    <location>
        <begin position="12"/>
        <end position="35"/>
    </location>
</feature>
<comment type="subcellular location">
    <subcellularLocation>
        <location evidence="1">Membrane</location>
        <topology evidence="1">Multi-pass membrane protein</topology>
    </subcellularLocation>
</comment>
<dbReference type="PANTHER" id="PTHR23538">
    <property type="entry name" value="44.5 KD BACTERIOCHLOROPHYLL SYNTHASE SUBUNIT"/>
    <property type="match status" value="1"/>
</dbReference>
<keyword evidence="8" id="KW-1185">Reference proteome</keyword>
<dbReference type="Gene3D" id="1.20.1250.20">
    <property type="entry name" value="MFS general substrate transporter like domains"/>
    <property type="match status" value="2"/>
</dbReference>
<feature type="transmembrane region" description="Helical" evidence="6">
    <location>
        <begin position="148"/>
        <end position="167"/>
    </location>
</feature>
<feature type="transmembrane region" description="Helical" evidence="6">
    <location>
        <begin position="401"/>
        <end position="424"/>
    </location>
</feature>
<feature type="transmembrane region" description="Helical" evidence="6">
    <location>
        <begin position="333"/>
        <end position="355"/>
    </location>
</feature>
<dbReference type="Proteomes" id="UP000538147">
    <property type="component" value="Unassembled WGS sequence"/>
</dbReference>
<evidence type="ECO:0000256" key="3">
    <source>
        <dbReference type="ARBA" id="ARBA00022692"/>
    </source>
</evidence>
<proteinExistence type="inferred from homology"/>
<dbReference type="PIRSF" id="PIRSF016565">
    <property type="entry name" value="PucC"/>
    <property type="match status" value="1"/>
</dbReference>
<keyword evidence="4 6" id="KW-1133">Transmembrane helix</keyword>
<feature type="transmembrane region" description="Helical" evidence="6">
    <location>
        <begin position="367"/>
        <end position="389"/>
    </location>
</feature>
<dbReference type="InterPro" id="IPR026036">
    <property type="entry name" value="PucC"/>
</dbReference>
<name>A0A841L8G3_9SPHN</name>
<protein>
    <submittedName>
        <fullName evidence="7">BCD family chlorophyll transporter-like MFS transporter</fullName>
    </submittedName>
</protein>
<feature type="transmembrane region" description="Helical" evidence="6">
    <location>
        <begin position="81"/>
        <end position="99"/>
    </location>
</feature>
<dbReference type="RefSeq" id="WP_184197500.1">
    <property type="nucleotide sequence ID" value="NZ_JACIIV010000009.1"/>
</dbReference>
<feature type="transmembrane region" description="Helical" evidence="6">
    <location>
        <begin position="303"/>
        <end position="321"/>
    </location>
</feature>
<feature type="transmembrane region" description="Helical" evidence="6">
    <location>
        <begin position="232"/>
        <end position="251"/>
    </location>
</feature>
<evidence type="ECO:0000256" key="5">
    <source>
        <dbReference type="ARBA" id="ARBA00023136"/>
    </source>
</evidence>
<dbReference type="SUPFAM" id="SSF103473">
    <property type="entry name" value="MFS general substrate transporter"/>
    <property type="match status" value="1"/>
</dbReference>
<feature type="transmembrane region" description="Helical" evidence="6">
    <location>
        <begin position="179"/>
        <end position="201"/>
    </location>
</feature>
<sequence length="440" mass="44791">MQPAQSQAPLSWFGIARLGLVQSSIGAVVMLASSLLNRIMVVEYATAAALPAGLVAFHYAVQLSRPKWGHGSDQGWRRTPWIIGGMAVLGLGGVLATQATTMLDGALAPALALAILAYALIGIGVGAAGTSLLALLASRTAEARRPAAASLTWIMMILGIVIAATTVGNLIDPYTPERLRIIAIGLALVAFAITTLAVAGVEGAAMAPEARPAPVSFGEALRGIWGDALTRLFSIFVFVSMLAYSMQDLILEPFAGLVFGMSPGESTRLSGIQHGGVLVGMILVGVGGHAFGGRMGLRLKKWIVGGCLASAVALAGLAMAARVGPEWPLVPTVVLLGFANGVFAVAAIGSMLELAGRGGPGHEGIRMGLWGAAQAMAFGLGGFAGAGLVDLGRSVLGADAPAFELVFAGEALLFLLAAAIAVQLNDRQTSDTLKPTGVLA</sequence>
<organism evidence="7 8">
    <name type="scientific">Polymorphobacter multimanifer</name>
    <dbReference type="NCBI Taxonomy" id="1070431"/>
    <lineage>
        <taxon>Bacteria</taxon>
        <taxon>Pseudomonadati</taxon>
        <taxon>Pseudomonadota</taxon>
        <taxon>Alphaproteobacteria</taxon>
        <taxon>Sphingomonadales</taxon>
        <taxon>Sphingosinicellaceae</taxon>
        <taxon>Polymorphobacter</taxon>
    </lineage>
</organism>
<feature type="transmembrane region" description="Helical" evidence="6">
    <location>
        <begin position="111"/>
        <end position="136"/>
    </location>
</feature>
<evidence type="ECO:0000256" key="1">
    <source>
        <dbReference type="ARBA" id="ARBA00004141"/>
    </source>
</evidence>
<comment type="similarity">
    <text evidence="2">Belongs to the PucC family.</text>
</comment>
<dbReference type="AlphaFoldDB" id="A0A841L8G3"/>
<dbReference type="GO" id="GO:0016020">
    <property type="term" value="C:membrane"/>
    <property type="evidence" value="ECO:0007669"/>
    <property type="project" value="UniProtKB-SubCell"/>
</dbReference>
<comment type="caution">
    <text evidence="7">The sequence shown here is derived from an EMBL/GenBank/DDBJ whole genome shotgun (WGS) entry which is preliminary data.</text>
</comment>
<keyword evidence="5 6" id="KW-0472">Membrane</keyword>
<keyword evidence="3 6" id="KW-0812">Transmembrane</keyword>
<evidence type="ECO:0000313" key="8">
    <source>
        <dbReference type="Proteomes" id="UP000538147"/>
    </source>
</evidence>
<dbReference type="CDD" id="cd06176">
    <property type="entry name" value="MFS_BCD_PucC-like"/>
    <property type="match status" value="1"/>
</dbReference>
<evidence type="ECO:0000256" key="4">
    <source>
        <dbReference type="ARBA" id="ARBA00022989"/>
    </source>
</evidence>
<evidence type="ECO:0000256" key="6">
    <source>
        <dbReference type="SAM" id="Phobius"/>
    </source>
</evidence>
<dbReference type="EMBL" id="JACIIV010000009">
    <property type="protein sequence ID" value="MBB6227253.1"/>
    <property type="molecule type" value="Genomic_DNA"/>
</dbReference>
<dbReference type="Pfam" id="PF03209">
    <property type="entry name" value="PUCC"/>
    <property type="match status" value="1"/>
</dbReference>
<evidence type="ECO:0000256" key="2">
    <source>
        <dbReference type="ARBA" id="ARBA00008412"/>
    </source>
</evidence>
<feature type="transmembrane region" description="Helical" evidence="6">
    <location>
        <begin position="271"/>
        <end position="291"/>
    </location>
</feature>
<reference evidence="7 8" key="1">
    <citation type="submission" date="2020-08" db="EMBL/GenBank/DDBJ databases">
        <title>Genomic Encyclopedia of Type Strains, Phase IV (KMG-IV): sequencing the most valuable type-strain genomes for metagenomic binning, comparative biology and taxonomic classification.</title>
        <authorList>
            <person name="Goeker M."/>
        </authorList>
    </citation>
    <scope>NUCLEOTIDE SEQUENCE [LARGE SCALE GENOMIC DNA]</scope>
    <source>
        <strain evidence="7 8">DSM 102189</strain>
    </source>
</reference>